<evidence type="ECO:0000259" key="9">
    <source>
        <dbReference type="Pfam" id="PF01850"/>
    </source>
</evidence>
<dbReference type="Proteomes" id="UP000015531">
    <property type="component" value="Unassembled WGS sequence"/>
</dbReference>
<keyword evidence="8" id="KW-0800">Toxin</keyword>
<dbReference type="Pfam" id="PF01850">
    <property type="entry name" value="PIN"/>
    <property type="match status" value="1"/>
</dbReference>
<dbReference type="GO" id="GO:0004540">
    <property type="term" value="F:RNA nuclease activity"/>
    <property type="evidence" value="ECO:0007669"/>
    <property type="project" value="InterPro"/>
</dbReference>
<comment type="function">
    <text evidence="8">Toxic component of a toxin-antitoxin (TA) system. An RNase.</text>
</comment>
<keyword evidence="2 8" id="KW-1277">Toxin-antitoxin system</keyword>
<feature type="binding site" evidence="8">
    <location>
        <position position="5"/>
    </location>
    <ligand>
        <name>Mg(2+)</name>
        <dbReference type="ChEBI" id="CHEBI:18420"/>
    </ligand>
</feature>
<dbReference type="InterPro" id="IPR022907">
    <property type="entry name" value="VapC_family"/>
</dbReference>
<evidence type="ECO:0000256" key="3">
    <source>
        <dbReference type="ARBA" id="ARBA00022722"/>
    </source>
</evidence>
<comment type="similarity">
    <text evidence="7 8">Belongs to the PINc/VapC protein family.</text>
</comment>
<protein>
    <recommendedName>
        <fullName evidence="8">Ribonuclease VapC</fullName>
        <shortName evidence="8">RNase VapC</shortName>
        <ecNumber evidence="8">3.1.-.-</ecNumber>
    </recommendedName>
    <alternativeName>
        <fullName evidence="8">Toxin VapC</fullName>
    </alternativeName>
</protein>
<organism evidence="10 11">
    <name type="scientific">Sphingobium lactosutens DS20</name>
    <dbReference type="NCBI Taxonomy" id="1331060"/>
    <lineage>
        <taxon>Bacteria</taxon>
        <taxon>Pseudomonadati</taxon>
        <taxon>Pseudomonadota</taxon>
        <taxon>Alphaproteobacteria</taxon>
        <taxon>Sphingomonadales</taxon>
        <taxon>Sphingomonadaceae</taxon>
        <taxon>Sphingobium</taxon>
    </lineage>
</organism>
<evidence type="ECO:0000256" key="6">
    <source>
        <dbReference type="ARBA" id="ARBA00022842"/>
    </source>
</evidence>
<keyword evidence="11" id="KW-1185">Reference proteome</keyword>
<dbReference type="HAMAP" id="MF_00265">
    <property type="entry name" value="VapC_Nob1"/>
    <property type="match status" value="1"/>
</dbReference>
<keyword evidence="3 8" id="KW-0540">Nuclease</keyword>
<feature type="binding site" evidence="8">
    <location>
        <position position="102"/>
    </location>
    <ligand>
        <name>Mg(2+)</name>
        <dbReference type="ChEBI" id="CHEBI:18420"/>
    </ligand>
</feature>
<evidence type="ECO:0000256" key="2">
    <source>
        <dbReference type="ARBA" id="ARBA00022649"/>
    </source>
</evidence>
<comment type="caution">
    <text evidence="10">The sequence shown here is derived from an EMBL/GenBank/DDBJ whole genome shotgun (WGS) entry which is preliminary data.</text>
</comment>
<name>T0HEQ0_9SPHN</name>
<gene>
    <name evidence="8" type="primary">vapC</name>
    <name evidence="10" type="ORF">RLDS_24185</name>
</gene>
<dbReference type="EC" id="3.1.-.-" evidence="8"/>
<dbReference type="InterPro" id="IPR029060">
    <property type="entry name" value="PIN-like_dom_sf"/>
</dbReference>
<proteinExistence type="inferred from homology"/>
<dbReference type="AlphaFoldDB" id="T0HEQ0"/>
<keyword evidence="4 8" id="KW-0479">Metal-binding</keyword>
<evidence type="ECO:0000313" key="11">
    <source>
        <dbReference type="Proteomes" id="UP000015531"/>
    </source>
</evidence>
<dbReference type="GO" id="GO:0000287">
    <property type="term" value="F:magnesium ion binding"/>
    <property type="evidence" value="ECO:0007669"/>
    <property type="project" value="UniProtKB-UniRule"/>
</dbReference>
<dbReference type="eggNOG" id="COG1487">
    <property type="taxonomic scope" value="Bacteria"/>
</dbReference>
<evidence type="ECO:0000256" key="8">
    <source>
        <dbReference type="HAMAP-Rule" id="MF_00265"/>
    </source>
</evidence>
<reference evidence="10 11" key="1">
    <citation type="journal article" date="2013" name="Genome Announc.">
        <title>Draft Genome Sequence of Sphingobium lactosutens Strain DS20T, Isolated from a Hexachlorocyclohexane Dumpsite.</title>
        <authorList>
            <person name="Kumar R."/>
            <person name="Dwivedi V."/>
            <person name="Negi V."/>
            <person name="Khurana J.P."/>
            <person name="Lal R."/>
        </authorList>
    </citation>
    <scope>NUCLEOTIDE SEQUENCE [LARGE SCALE GENOMIC DNA]</scope>
    <source>
        <strain evidence="10 11">DS20</strain>
    </source>
</reference>
<comment type="cofactor">
    <cofactor evidence="1 8">
        <name>Mg(2+)</name>
        <dbReference type="ChEBI" id="CHEBI:18420"/>
    </cofactor>
</comment>
<dbReference type="GO" id="GO:0016787">
    <property type="term" value="F:hydrolase activity"/>
    <property type="evidence" value="ECO:0007669"/>
    <property type="project" value="UniProtKB-KW"/>
</dbReference>
<evidence type="ECO:0000256" key="1">
    <source>
        <dbReference type="ARBA" id="ARBA00001946"/>
    </source>
</evidence>
<dbReference type="EMBL" id="ATDP01000107">
    <property type="protein sequence ID" value="EQB11507.1"/>
    <property type="molecule type" value="Genomic_DNA"/>
</dbReference>
<dbReference type="PATRIC" id="fig|1331060.3.peg.4694"/>
<dbReference type="PANTHER" id="PTHR33653:SF1">
    <property type="entry name" value="RIBONUCLEASE VAPC2"/>
    <property type="match status" value="1"/>
</dbReference>
<dbReference type="SUPFAM" id="SSF88723">
    <property type="entry name" value="PIN domain-like"/>
    <property type="match status" value="1"/>
</dbReference>
<evidence type="ECO:0000256" key="7">
    <source>
        <dbReference type="ARBA" id="ARBA00038093"/>
    </source>
</evidence>
<dbReference type="InterPro" id="IPR002716">
    <property type="entry name" value="PIN_dom"/>
</dbReference>
<evidence type="ECO:0000313" key="10">
    <source>
        <dbReference type="EMBL" id="EQB11507.1"/>
    </source>
</evidence>
<feature type="domain" description="PIN" evidence="9">
    <location>
        <begin position="2"/>
        <end position="120"/>
    </location>
</feature>
<keyword evidence="5 8" id="KW-0378">Hydrolase</keyword>
<dbReference type="InterPro" id="IPR050556">
    <property type="entry name" value="Type_II_TA_system_RNase"/>
</dbReference>
<sequence length="137" mass="15061">MVLIDTNVWSELTRPKPEPRVIAFLAGNRERCLLSTIVLAEMEYGIAKAADPMRRSRLIAFRDRVQTICGDRIVAPDETTATIWGRLKAQLEKSGETIADMDLLIASQSIGAGAPLVTRNLSDMARTGAAIINPWEP</sequence>
<dbReference type="PANTHER" id="PTHR33653">
    <property type="entry name" value="RIBONUCLEASE VAPC2"/>
    <property type="match status" value="1"/>
</dbReference>
<evidence type="ECO:0000256" key="5">
    <source>
        <dbReference type="ARBA" id="ARBA00022801"/>
    </source>
</evidence>
<dbReference type="Gene3D" id="3.40.50.1010">
    <property type="entry name" value="5'-nuclease"/>
    <property type="match status" value="1"/>
</dbReference>
<keyword evidence="6 8" id="KW-0460">Magnesium</keyword>
<accession>T0HEQ0</accession>
<dbReference type="GO" id="GO:0090729">
    <property type="term" value="F:toxin activity"/>
    <property type="evidence" value="ECO:0007669"/>
    <property type="project" value="UniProtKB-KW"/>
</dbReference>
<evidence type="ECO:0000256" key="4">
    <source>
        <dbReference type="ARBA" id="ARBA00022723"/>
    </source>
</evidence>